<accession>A0A9D4GTX2</accession>
<proteinExistence type="predicted"/>
<comment type="caution">
    <text evidence="1">The sequence shown here is derived from an EMBL/GenBank/DDBJ whole genome shotgun (WGS) entry which is preliminary data.</text>
</comment>
<organism evidence="1 2">
    <name type="scientific">Dreissena polymorpha</name>
    <name type="common">Zebra mussel</name>
    <name type="synonym">Mytilus polymorpha</name>
    <dbReference type="NCBI Taxonomy" id="45954"/>
    <lineage>
        <taxon>Eukaryota</taxon>
        <taxon>Metazoa</taxon>
        <taxon>Spiralia</taxon>
        <taxon>Lophotrochozoa</taxon>
        <taxon>Mollusca</taxon>
        <taxon>Bivalvia</taxon>
        <taxon>Autobranchia</taxon>
        <taxon>Heteroconchia</taxon>
        <taxon>Euheterodonta</taxon>
        <taxon>Imparidentia</taxon>
        <taxon>Neoheterodontei</taxon>
        <taxon>Myida</taxon>
        <taxon>Dreissenoidea</taxon>
        <taxon>Dreissenidae</taxon>
        <taxon>Dreissena</taxon>
    </lineage>
</organism>
<reference evidence="1" key="1">
    <citation type="journal article" date="2019" name="bioRxiv">
        <title>The Genome of the Zebra Mussel, Dreissena polymorpha: A Resource for Invasive Species Research.</title>
        <authorList>
            <person name="McCartney M.A."/>
            <person name="Auch B."/>
            <person name="Kono T."/>
            <person name="Mallez S."/>
            <person name="Zhang Y."/>
            <person name="Obille A."/>
            <person name="Becker A."/>
            <person name="Abrahante J.E."/>
            <person name="Garbe J."/>
            <person name="Badalamenti J.P."/>
            <person name="Herman A."/>
            <person name="Mangelson H."/>
            <person name="Liachko I."/>
            <person name="Sullivan S."/>
            <person name="Sone E.D."/>
            <person name="Koren S."/>
            <person name="Silverstein K.A.T."/>
            <person name="Beckman K.B."/>
            <person name="Gohl D.M."/>
        </authorList>
    </citation>
    <scope>NUCLEOTIDE SEQUENCE</scope>
    <source>
        <strain evidence="1">Duluth1</strain>
        <tissue evidence="1">Whole animal</tissue>
    </source>
</reference>
<reference evidence="1" key="2">
    <citation type="submission" date="2020-11" db="EMBL/GenBank/DDBJ databases">
        <authorList>
            <person name="McCartney M.A."/>
            <person name="Auch B."/>
            <person name="Kono T."/>
            <person name="Mallez S."/>
            <person name="Becker A."/>
            <person name="Gohl D.M."/>
            <person name="Silverstein K.A.T."/>
            <person name="Koren S."/>
            <person name="Bechman K.B."/>
            <person name="Herman A."/>
            <person name="Abrahante J.E."/>
            <person name="Garbe J."/>
        </authorList>
    </citation>
    <scope>NUCLEOTIDE SEQUENCE</scope>
    <source>
        <strain evidence="1">Duluth1</strain>
        <tissue evidence="1">Whole animal</tissue>
    </source>
</reference>
<dbReference type="Proteomes" id="UP000828390">
    <property type="component" value="Unassembled WGS sequence"/>
</dbReference>
<evidence type="ECO:0000313" key="2">
    <source>
        <dbReference type="Proteomes" id="UP000828390"/>
    </source>
</evidence>
<dbReference type="AlphaFoldDB" id="A0A9D4GTX2"/>
<keyword evidence="2" id="KW-1185">Reference proteome</keyword>
<dbReference type="EMBL" id="JAIWYP010000005">
    <property type="protein sequence ID" value="KAH3822852.1"/>
    <property type="molecule type" value="Genomic_DNA"/>
</dbReference>
<gene>
    <name evidence="1" type="ORF">DPMN_124644</name>
</gene>
<protein>
    <submittedName>
        <fullName evidence="1">Uncharacterized protein</fullName>
    </submittedName>
</protein>
<sequence length="101" mass="11914">MNGRKRPASAYIASDARNIHPKMFSSTHLRNRDPIYINKQYSDKRQPSFTTDDSLFYLAIRTVPSTDNSDQWYLRQKLGKNKWQDIENYGNRGRLCKNKNT</sequence>
<evidence type="ECO:0000313" key="1">
    <source>
        <dbReference type="EMBL" id="KAH3822852.1"/>
    </source>
</evidence>
<name>A0A9D4GTX2_DREPO</name>